<sequence>MNPSNGSQAAYTSRKRSRTDGEGEWFASSKRPRTVGEHERLGSSMCDAPCVRNKHHSSRLPHRLSRPEEKPSAVVLSAKLPAVLAWGRKFLDNHLNGTHSILADWEAGTVKDARDQKRKVLDELVVPRNVLLDLDRERKFWSGESRFWTNVFAFAIRLPPAKNLHNILGAMNRYPSSVLVHTGVQTIFGFVRKHRKERVRVSLPRPNAFSVFDGFAANGHPTSKWFEGNSYGRVQEIVIHITSVLEYVLCCATRAREASKCAKEAHTAFLKSLVEDIQLSQVRNSLEVILLSPFVVAETMDVDLASQCLQRAIEVANSAVLKELAKAGRRYGLKRMKCTTRKRVQLWMMRRLFPEVMDMTMIELKNAISQTLGPADKEEGLGSDLVELQLTRLLRAMEKLFINIGDSYFGEQFKISSATILSNDVQRLLSSKPYKFTEST</sequence>
<accession>A0A2V3ICD8</accession>
<evidence type="ECO:0000256" key="1">
    <source>
        <dbReference type="SAM" id="MobiDB-lite"/>
    </source>
</evidence>
<dbReference type="AlphaFoldDB" id="A0A2V3ICD8"/>
<reference evidence="2 3" key="1">
    <citation type="journal article" date="2018" name="Mol. Biol. Evol.">
        <title>Analysis of the draft genome of the red seaweed Gracilariopsis chorda provides insights into genome size evolution in Rhodophyta.</title>
        <authorList>
            <person name="Lee J."/>
            <person name="Yang E.C."/>
            <person name="Graf L."/>
            <person name="Yang J.H."/>
            <person name="Qiu H."/>
            <person name="Zel Zion U."/>
            <person name="Chan C.X."/>
            <person name="Stephens T.G."/>
            <person name="Weber A.P.M."/>
            <person name="Boo G.H."/>
            <person name="Boo S.M."/>
            <person name="Kim K.M."/>
            <person name="Shin Y."/>
            <person name="Jung M."/>
            <person name="Lee S.J."/>
            <person name="Yim H.S."/>
            <person name="Lee J.H."/>
            <person name="Bhattacharya D."/>
            <person name="Yoon H.S."/>
        </authorList>
    </citation>
    <scope>NUCLEOTIDE SEQUENCE [LARGE SCALE GENOMIC DNA]</scope>
    <source>
        <strain evidence="2 3">SKKU-2015</strain>
        <tissue evidence="2">Whole body</tissue>
    </source>
</reference>
<feature type="compositionally biased region" description="Polar residues" evidence="1">
    <location>
        <begin position="1"/>
        <end position="11"/>
    </location>
</feature>
<gene>
    <name evidence="2" type="ORF">BWQ96_10569</name>
</gene>
<dbReference type="Proteomes" id="UP000247409">
    <property type="component" value="Unassembled WGS sequence"/>
</dbReference>
<comment type="caution">
    <text evidence="2">The sequence shown here is derived from an EMBL/GenBank/DDBJ whole genome shotgun (WGS) entry which is preliminary data.</text>
</comment>
<proteinExistence type="predicted"/>
<organism evidence="2 3">
    <name type="scientific">Gracilariopsis chorda</name>
    <dbReference type="NCBI Taxonomy" id="448386"/>
    <lineage>
        <taxon>Eukaryota</taxon>
        <taxon>Rhodophyta</taxon>
        <taxon>Florideophyceae</taxon>
        <taxon>Rhodymeniophycidae</taxon>
        <taxon>Gracilariales</taxon>
        <taxon>Gracilariaceae</taxon>
        <taxon>Gracilariopsis</taxon>
    </lineage>
</organism>
<protein>
    <submittedName>
        <fullName evidence="2">Uncharacterized protein</fullName>
    </submittedName>
</protein>
<name>A0A2V3ICD8_9FLOR</name>
<evidence type="ECO:0000313" key="3">
    <source>
        <dbReference type="Proteomes" id="UP000247409"/>
    </source>
</evidence>
<feature type="region of interest" description="Disordered" evidence="1">
    <location>
        <begin position="1"/>
        <end position="40"/>
    </location>
</feature>
<evidence type="ECO:0000313" key="2">
    <source>
        <dbReference type="EMBL" id="PXF39731.1"/>
    </source>
</evidence>
<keyword evidence="3" id="KW-1185">Reference proteome</keyword>
<dbReference type="EMBL" id="NBIV01000479">
    <property type="protein sequence ID" value="PXF39731.1"/>
    <property type="molecule type" value="Genomic_DNA"/>
</dbReference>